<proteinExistence type="evidence at transcript level"/>
<feature type="signal peptide" evidence="1">
    <location>
        <begin position="1"/>
        <end position="21"/>
    </location>
</feature>
<accession>Q4PMK6</accession>
<evidence type="ECO:0000256" key="1">
    <source>
        <dbReference type="SAM" id="SignalP"/>
    </source>
</evidence>
<dbReference type="VEuPathDB" id="VectorBase:ISCP_031970"/>
<organism evidence="2">
    <name type="scientific">Ixodes scapularis</name>
    <name type="common">Black-legged tick</name>
    <name type="synonym">Deer tick</name>
    <dbReference type="NCBI Taxonomy" id="6945"/>
    <lineage>
        <taxon>Eukaryota</taxon>
        <taxon>Metazoa</taxon>
        <taxon>Ecdysozoa</taxon>
        <taxon>Arthropoda</taxon>
        <taxon>Chelicerata</taxon>
        <taxon>Arachnida</taxon>
        <taxon>Acari</taxon>
        <taxon>Parasitiformes</taxon>
        <taxon>Ixodida</taxon>
        <taxon>Ixodoidea</taxon>
        <taxon>Ixodidae</taxon>
        <taxon>Ixodinae</taxon>
        <taxon>Ixodes</taxon>
    </lineage>
</organism>
<keyword evidence="1" id="KW-0732">Signal</keyword>
<reference evidence="2" key="2">
    <citation type="journal article" date="2006" name="Insect Biochem. Mol. Biol.">
        <title>An annotated catalog of salivary gland transcripts from Ixodes scapularis ticks.</title>
        <authorList>
            <person name="Ribeiro J.M."/>
            <person name="Alarcon-Chaidez F."/>
            <person name="Francischetti I.M."/>
            <person name="Mans B.J."/>
            <person name="Mather T.N."/>
            <person name="Valenzuela J.G."/>
            <person name="Wikel S.K."/>
        </authorList>
    </citation>
    <scope>NUCLEOTIDE SEQUENCE</scope>
    <source>
        <strain evidence="2">ISNU-cluster-333</strain>
        <tissue evidence="2">Salivary glands</tissue>
    </source>
</reference>
<reference evidence="2" key="1">
    <citation type="submission" date="2005-05" db="EMBL/GenBank/DDBJ databases">
        <authorList>
            <person name="Tseng H.-P."/>
            <person name="Hseu T.-H."/>
            <person name="Buhler D.R."/>
            <person name="Wang W.-D."/>
            <person name="Tsai H.-L."/>
            <person name="Hu C.-H."/>
        </authorList>
    </citation>
    <scope>NUCLEOTIDE SEQUENCE</scope>
    <source>
        <strain evidence="2">ISNU-cluster-333</strain>
        <tissue evidence="2">Salivary glands</tissue>
    </source>
</reference>
<dbReference type="VEuPathDB" id="VectorBase:ISCI017238"/>
<protein>
    <submittedName>
        <fullName evidence="2">Putative secreted protein</fullName>
    </submittedName>
</protein>
<dbReference type="AlphaFoldDB" id="Q4PMK6"/>
<feature type="chain" id="PRO_5004241910" evidence="1">
    <location>
        <begin position="22"/>
        <end position="49"/>
    </location>
</feature>
<dbReference type="EMBL" id="DQ066119">
    <property type="protein sequence ID" value="AAY66756.1"/>
    <property type="molecule type" value="mRNA"/>
</dbReference>
<name>Q4PMK6_IXOSC</name>
<dbReference type="VEuPathDB" id="VectorBase:ISCW017238"/>
<dbReference type="OrthoDB" id="6499973at2759"/>
<evidence type="ECO:0000313" key="2">
    <source>
        <dbReference type="EMBL" id="AAY66756.1"/>
    </source>
</evidence>
<sequence>MRFMGGMILMSFFFTAGLWLSDPIKKKISKLDTTGTPVANDNVSQSVKM</sequence>